<evidence type="ECO:0000313" key="2">
    <source>
        <dbReference type="EMBL" id="HIR70483.1"/>
    </source>
</evidence>
<dbReference type="Proteomes" id="UP000823912">
    <property type="component" value="Unassembled WGS sequence"/>
</dbReference>
<reference evidence="2" key="1">
    <citation type="submission" date="2020-10" db="EMBL/GenBank/DDBJ databases">
        <authorList>
            <person name="Gilroy R."/>
        </authorList>
    </citation>
    <scope>NUCLEOTIDE SEQUENCE</scope>
    <source>
        <strain evidence="2">ChiSjej5B23-6657</strain>
    </source>
</reference>
<dbReference type="GO" id="GO:0016787">
    <property type="term" value="F:hydrolase activity"/>
    <property type="evidence" value="ECO:0007669"/>
    <property type="project" value="UniProtKB-KW"/>
</dbReference>
<gene>
    <name evidence="2" type="ORF">IAA55_04295</name>
</gene>
<evidence type="ECO:0000259" key="1">
    <source>
        <dbReference type="Pfam" id="PF13472"/>
    </source>
</evidence>
<dbReference type="SUPFAM" id="SSF52266">
    <property type="entry name" value="SGNH hydrolase"/>
    <property type="match status" value="1"/>
</dbReference>
<proteinExistence type="predicted"/>
<dbReference type="InterPro" id="IPR013830">
    <property type="entry name" value="SGNH_hydro"/>
</dbReference>
<evidence type="ECO:0000313" key="3">
    <source>
        <dbReference type="Proteomes" id="UP000823912"/>
    </source>
</evidence>
<comment type="caution">
    <text evidence="2">The sequence shown here is derived from an EMBL/GenBank/DDBJ whole genome shotgun (WGS) entry which is preliminary data.</text>
</comment>
<dbReference type="Pfam" id="PF13472">
    <property type="entry name" value="Lipase_GDSL_2"/>
    <property type="match status" value="1"/>
</dbReference>
<organism evidence="2 3">
    <name type="scientific">Candidatus Pullilachnospira gallistercoris</name>
    <dbReference type="NCBI Taxonomy" id="2840911"/>
    <lineage>
        <taxon>Bacteria</taxon>
        <taxon>Bacillati</taxon>
        <taxon>Bacillota</taxon>
        <taxon>Clostridia</taxon>
        <taxon>Lachnospirales</taxon>
        <taxon>Lachnospiraceae</taxon>
        <taxon>Lachnospiraceae incertae sedis</taxon>
        <taxon>Candidatus Pullilachnospira</taxon>
    </lineage>
</organism>
<dbReference type="AlphaFoldDB" id="A0A9D1E993"/>
<dbReference type="InterPro" id="IPR036514">
    <property type="entry name" value="SGNH_hydro_sf"/>
</dbReference>
<sequence>MILLYYNNFTALKLEGNGEEYDMANLTEMENSPLDGGTLFALGSSVTYGSGSMEQAVGEYLSARFGMDLVKEAVSGTTLVNQNDTSYVSRIANFDPNAQCDLFLCQLSTNDATAGLPLGSVSDSTNLEDFDTSTIMGAIEYIITYAQSTWNCPVVFYTGSYYDSPEYAAMVDAVNGLSEKYDNFYVIDLFTPQEFNNITDEQRKLYMKDNIHPTRAGYMLWWGPEMERQLLGFLGQ</sequence>
<dbReference type="CDD" id="cd00229">
    <property type="entry name" value="SGNH_hydrolase"/>
    <property type="match status" value="1"/>
</dbReference>
<protein>
    <submittedName>
        <fullName evidence="2">SGNH/GDSL hydrolase family protein</fullName>
    </submittedName>
</protein>
<keyword evidence="2" id="KW-0378">Hydrolase</keyword>
<feature type="domain" description="SGNH hydrolase-type esterase" evidence="1">
    <location>
        <begin position="41"/>
        <end position="218"/>
    </location>
</feature>
<name>A0A9D1E993_9FIRM</name>
<dbReference type="Gene3D" id="3.40.50.1110">
    <property type="entry name" value="SGNH hydrolase"/>
    <property type="match status" value="1"/>
</dbReference>
<accession>A0A9D1E993</accession>
<dbReference type="EMBL" id="DVHM01000070">
    <property type="protein sequence ID" value="HIR70483.1"/>
    <property type="molecule type" value="Genomic_DNA"/>
</dbReference>
<reference evidence="2" key="2">
    <citation type="journal article" date="2021" name="PeerJ">
        <title>Extensive microbial diversity within the chicken gut microbiome revealed by metagenomics and culture.</title>
        <authorList>
            <person name="Gilroy R."/>
            <person name="Ravi A."/>
            <person name="Getino M."/>
            <person name="Pursley I."/>
            <person name="Horton D.L."/>
            <person name="Alikhan N.F."/>
            <person name="Baker D."/>
            <person name="Gharbi K."/>
            <person name="Hall N."/>
            <person name="Watson M."/>
            <person name="Adriaenssens E.M."/>
            <person name="Foster-Nyarko E."/>
            <person name="Jarju S."/>
            <person name="Secka A."/>
            <person name="Antonio M."/>
            <person name="Oren A."/>
            <person name="Chaudhuri R.R."/>
            <person name="La Ragione R."/>
            <person name="Hildebrand F."/>
            <person name="Pallen M.J."/>
        </authorList>
    </citation>
    <scope>NUCLEOTIDE SEQUENCE</scope>
    <source>
        <strain evidence="2">ChiSjej5B23-6657</strain>
    </source>
</reference>